<proteinExistence type="predicted"/>
<reference evidence="1 2" key="1">
    <citation type="submission" date="2022-09" db="EMBL/GenBank/DDBJ databases">
        <title>Chelativorans salina sp. nov., a novel slightly halophilic bacterium isolated from a saline lake sediment enrichment.</title>
        <authorList>
            <person name="Gao L."/>
            <person name="Fang B.-Z."/>
            <person name="Li W.-J."/>
        </authorList>
    </citation>
    <scope>NUCLEOTIDE SEQUENCE [LARGE SCALE GENOMIC DNA]</scope>
    <source>
        <strain evidence="1 2">EGI FJ00035</strain>
    </source>
</reference>
<dbReference type="EMBL" id="JAOCZP010000005">
    <property type="protein sequence ID" value="MCT7376636.1"/>
    <property type="molecule type" value="Genomic_DNA"/>
</dbReference>
<gene>
    <name evidence="1" type="ORF">N5A92_16505</name>
</gene>
<evidence type="ECO:0000313" key="2">
    <source>
        <dbReference type="Proteomes" id="UP001320831"/>
    </source>
</evidence>
<keyword evidence="2" id="KW-1185">Reference proteome</keyword>
<sequence length="55" mass="5876">MAASNAACFRDFHGTFVGKHDDVDLENAMAATASALDLPMFAYLSLPTKPASDRD</sequence>
<organism evidence="1 2">
    <name type="scientific">Chelativorans salis</name>
    <dbReference type="NCBI Taxonomy" id="2978478"/>
    <lineage>
        <taxon>Bacteria</taxon>
        <taxon>Pseudomonadati</taxon>
        <taxon>Pseudomonadota</taxon>
        <taxon>Alphaproteobacteria</taxon>
        <taxon>Hyphomicrobiales</taxon>
        <taxon>Phyllobacteriaceae</taxon>
        <taxon>Chelativorans</taxon>
    </lineage>
</organism>
<dbReference type="Proteomes" id="UP001320831">
    <property type="component" value="Unassembled WGS sequence"/>
</dbReference>
<dbReference type="RefSeq" id="WP_260904750.1">
    <property type="nucleotide sequence ID" value="NZ_JAOCZP010000005.1"/>
</dbReference>
<protein>
    <submittedName>
        <fullName evidence="1">Uncharacterized protein</fullName>
    </submittedName>
</protein>
<accession>A0ABT2LQM2</accession>
<comment type="caution">
    <text evidence="1">The sequence shown here is derived from an EMBL/GenBank/DDBJ whole genome shotgun (WGS) entry which is preliminary data.</text>
</comment>
<evidence type="ECO:0000313" key="1">
    <source>
        <dbReference type="EMBL" id="MCT7376636.1"/>
    </source>
</evidence>
<name>A0ABT2LQM2_9HYPH</name>